<evidence type="ECO:0000259" key="1">
    <source>
        <dbReference type="Pfam" id="PF09860"/>
    </source>
</evidence>
<keyword evidence="3" id="KW-1185">Reference proteome</keyword>
<reference evidence="2" key="1">
    <citation type="submission" date="2020-08" db="EMBL/GenBank/DDBJ databases">
        <title>Sequencing the genomes of 1000 actinobacteria strains.</title>
        <authorList>
            <person name="Klenk H.-P."/>
        </authorList>
    </citation>
    <scope>NUCLEOTIDE SEQUENCE [LARGE SCALE GENOMIC DNA]</scope>
    <source>
        <strain evidence="2">DSM 27064</strain>
    </source>
</reference>
<accession>A0A840DPE0</accession>
<feature type="domain" description="DUF2087" evidence="1">
    <location>
        <begin position="91"/>
        <end position="159"/>
    </location>
</feature>
<evidence type="ECO:0000313" key="2">
    <source>
        <dbReference type="EMBL" id="MBB4071967.1"/>
    </source>
</evidence>
<dbReference type="EMBL" id="JACIFD010000013">
    <property type="protein sequence ID" value="MBB4071967.1"/>
    <property type="molecule type" value="Genomic_DNA"/>
</dbReference>
<organism evidence="2 3">
    <name type="scientific">Canibacter oris</name>
    <dbReference type="NCBI Taxonomy" id="1365628"/>
    <lineage>
        <taxon>Bacteria</taxon>
        <taxon>Bacillati</taxon>
        <taxon>Actinomycetota</taxon>
        <taxon>Actinomycetes</taxon>
        <taxon>Micrococcales</taxon>
        <taxon>Microbacteriaceae</taxon>
        <taxon>Canibacter</taxon>
    </lineage>
</organism>
<gene>
    <name evidence="2" type="ORF">F5897_001290</name>
</gene>
<proteinExistence type="predicted"/>
<dbReference type="AlphaFoldDB" id="A0A840DPE0"/>
<name>A0A840DPE0_9MICO</name>
<dbReference type="RefSeq" id="WP_183304904.1">
    <property type="nucleotide sequence ID" value="NZ_JACIFD010000013.1"/>
</dbReference>
<sequence length="171" mass="19486">MSTETNSRRIVALLANPQTRKVFARLLLGENFAVAASDLKAKQFVKLQAGLTDSAIIDAAGALNESVFAEMLAANPAKKREGIDKWVREGRIHRYPMNPAERRELLQWVARQVLKPGEVINEAEINHRLRQFDDDFPALRRYLIDFELVERTRTGTEYALVTDISAAREWH</sequence>
<dbReference type="Pfam" id="PF09860">
    <property type="entry name" value="DUF2087"/>
    <property type="match status" value="1"/>
</dbReference>
<dbReference type="InterPro" id="IPR018656">
    <property type="entry name" value="DUF2087"/>
</dbReference>
<evidence type="ECO:0000313" key="3">
    <source>
        <dbReference type="Proteomes" id="UP000571183"/>
    </source>
</evidence>
<protein>
    <recommendedName>
        <fullName evidence="1">DUF2087 domain-containing protein</fullName>
    </recommendedName>
</protein>
<dbReference type="Proteomes" id="UP000571183">
    <property type="component" value="Unassembled WGS sequence"/>
</dbReference>
<comment type="caution">
    <text evidence="2">The sequence shown here is derived from an EMBL/GenBank/DDBJ whole genome shotgun (WGS) entry which is preliminary data.</text>
</comment>